<dbReference type="AlphaFoldDB" id="A0A0F9DTG8"/>
<sequence>MLYKGYHINAKAFSNKVNIAIKAILYEGVLLGHSTADYCGIKEEITILAMRKLVIREIENGLKDFK</sequence>
<name>A0A0F9DTG8_9ZZZZ</name>
<protein>
    <submittedName>
        <fullName evidence="1">Uncharacterized protein</fullName>
    </submittedName>
</protein>
<evidence type="ECO:0000313" key="1">
    <source>
        <dbReference type="EMBL" id="KKL65019.1"/>
    </source>
</evidence>
<organism evidence="1">
    <name type="scientific">marine sediment metagenome</name>
    <dbReference type="NCBI Taxonomy" id="412755"/>
    <lineage>
        <taxon>unclassified sequences</taxon>
        <taxon>metagenomes</taxon>
        <taxon>ecological metagenomes</taxon>
    </lineage>
</organism>
<comment type="caution">
    <text evidence="1">The sequence shown here is derived from an EMBL/GenBank/DDBJ whole genome shotgun (WGS) entry which is preliminary data.</text>
</comment>
<reference evidence="1" key="1">
    <citation type="journal article" date="2015" name="Nature">
        <title>Complex archaea that bridge the gap between prokaryotes and eukaryotes.</title>
        <authorList>
            <person name="Spang A."/>
            <person name="Saw J.H."/>
            <person name="Jorgensen S.L."/>
            <person name="Zaremba-Niedzwiedzka K."/>
            <person name="Martijn J."/>
            <person name="Lind A.E."/>
            <person name="van Eijk R."/>
            <person name="Schleper C."/>
            <person name="Guy L."/>
            <person name="Ettema T.J."/>
        </authorList>
    </citation>
    <scope>NUCLEOTIDE SEQUENCE</scope>
</reference>
<dbReference type="EMBL" id="LAZR01027666">
    <property type="protein sequence ID" value="KKL65019.1"/>
    <property type="molecule type" value="Genomic_DNA"/>
</dbReference>
<gene>
    <name evidence="1" type="ORF">LCGC14_2159180</name>
</gene>
<proteinExistence type="predicted"/>
<accession>A0A0F9DTG8</accession>